<dbReference type="AlphaFoldDB" id="A0ABD2ZFK7"/>
<keyword evidence="2 3" id="KW-0808">Transferase</keyword>
<dbReference type="InterPro" id="IPR035595">
    <property type="entry name" value="UDP_glycos_trans_CS"/>
</dbReference>
<dbReference type="CDD" id="cd03784">
    <property type="entry name" value="GT1_Gtf-like"/>
    <property type="match status" value="1"/>
</dbReference>
<dbReference type="PANTHER" id="PTHR11926">
    <property type="entry name" value="GLUCOSYL/GLUCURONOSYL TRANSFERASES"/>
    <property type="match status" value="1"/>
</dbReference>
<dbReference type="Gene3D" id="3.40.50.2000">
    <property type="entry name" value="Glycogen Phosphorylase B"/>
    <property type="match status" value="2"/>
</dbReference>
<gene>
    <name evidence="5" type="ORF">ACH5RR_020836</name>
</gene>
<evidence type="ECO:0000313" key="6">
    <source>
        <dbReference type="Proteomes" id="UP001630127"/>
    </source>
</evidence>
<keyword evidence="6" id="KW-1185">Reference proteome</keyword>
<evidence type="ECO:0000256" key="3">
    <source>
        <dbReference type="RuleBase" id="RU003718"/>
    </source>
</evidence>
<dbReference type="EC" id="2.4.1.-" evidence="4"/>
<dbReference type="PROSITE" id="PS00375">
    <property type="entry name" value="UDPGT"/>
    <property type="match status" value="1"/>
</dbReference>
<proteinExistence type="inferred from homology"/>
<comment type="caution">
    <text evidence="5">The sequence shown here is derived from an EMBL/GenBank/DDBJ whole genome shotgun (WGS) entry which is preliminary data.</text>
</comment>
<protein>
    <recommendedName>
        <fullName evidence="4">Glycosyltransferase</fullName>
        <ecNumber evidence="4">2.4.1.-</ecNumber>
    </recommendedName>
</protein>
<reference evidence="5 6" key="1">
    <citation type="submission" date="2024-11" db="EMBL/GenBank/DDBJ databases">
        <title>A near-complete genome assembly of Cinchona calisaya.</title>
        <authorList>
            <person name="Lian D.C."/>
            <person name="Zhao X.W."/>
            <person name="Wei L."/>
        </authorList>
    </citation>
    <scope>NUCLEOTIDE SEQUENCE [LARGE SCALE GENOMIC DNA]</scope>
    <source>
        <tissue evidence="5">Nenye</tissue>
    </source>
</reference>
<accession>A0ABD2ZFK7</accession>
<dbReference type="InterPro" id="IPR002213">
    <property type="entry name" value="UDP_glucos_trans"/>
</dbReference>
<dbReference type="EMBL" id="JBJUIK010000009">
    <property type="protein sequence ID" value="KAL3518247.1"/>
    <property type="molecule type" value="Genomic_DNA"/>
</dbReference>
<dbReference type="FunFam" id="3.40.50.2000:FF:000019">
    <property type="entry name" value="Glycosyltransferase"/>
    <property type="match status" value="1"/>
</dbReference>
<evidence type="ECO:0000256" key="4">
    <source>
        <dbReference type="RuleBase" id="RU362057"/>
    </source>
</evidence>
<dbReference type="Pfam" id="PF00201">
    <property type="entry name" value="UDPGT"/>
    <property type="match status" value="1"/>
</dbReference>
<organism evidence="5 6">
    <name type="scientific">Cinchona calisaya</name>
    <dbReference type="NCBI Taxonomy" id="153742"/>
    <lineage>
        <taxon>Eukaryota</taxon>
        <taxon>Viridiplantae</taxon>
        <taxon>Streptophyta</taxon>
        <taxon>Embryophyta</taxon>
        <taxon>Tracheophyta</taxon>
        <taxon>Spermatophyta</taxon>
        <taxon>Magnoliopsida</taxon>
        <taxon>eudicotyledons</taxon>
        <taxon>Gunneridae</taxon>
        <taxon>Pentapetalae</taxon>
        <taxon>asterids</taxon>
        <taxon>lamiids</taxon>
        <taxon>Gentianales</taxon>
        <taxon>Rubiaceae</taxon>
        <taxon>Cinchonoideae</taxon>
        <taxon>Cinchoneae</taxon>
        <taxon>Cinchona</taxon>
    </lineage>
</organism>
<dbReference type="SUPFAM" id="SSF53756">
    <property type="entry name" value="UDP-Glycosyltransferase/glycogen phosphorylase"/>
    <property type="match status" value="1"/>
</dbReference>
<name>A0ABD2ZFK7_9GENT</name>
<comment type="similarity">
    <text evidence="1 3">Belongs to the UDP-glycosyltransferase family.</text>
</comment>
<sequence length="463" mass="52559">MEKPKNAFKGHCLVVPYPTPGHINPMLQFSRRLEHRGVKVTLAVTEYIFKTMQDVAFSSISVETFSDGKVADVETDIQDYLVRLQENGTKTLTKLVEKLCASDDDHNDPLICIVYDSFLPWALDVARKFRLVSAVFLTQSASVSNIYYHVWNGSLRLPLSESSRVFIPGLPPLEASETPSFLHIYGSYPAIREFLVDQFKNFHQADWIFFNTFYKLEEKVVDWMTKNWPMVRTIGPTLASMLMDKRINEDKDYVLNCYNPNTDSCMKWLNERPDSSVAYVSFGSIAELGKEQFQELAWGLKNSNVYFLFVVRSKEQSKLPKGFLEENSKSEKGLVVSWCPQLKVLEHKALGCFVTHCGWNSTLEALSFGVPVVAMPQWSDQITNAKFIDNVWGNGVKAARTNDSGLITREEVEFLLKEVMEGEKGEEIRKNASKWKELAKEAVDEGGSSDEAINEFVANIVGY</sequence>
<keyword evidence="3" id="KW-0328">Glycosyltransferase</keyword>
<dbReference type="PANTHER" id="PTHR11926:SF1553">
    <property type="entry name" value="GLYCOSYLTRANSFERASE"/>
    <property type="match status" value="1"/>
</dbReference>
<dbReference type="GO" id="GO:0016757">
    <property type="term" value="F:glycosyltransferase activity"/>
    <property type="evidence" value="ECO:0007669"/>
    <property type="project" value="UniProtKB-KW"/>
</dbReference>
<evidence type="ECO:0000313" key="5">
    <source>
        <dbReference type="EMBL" id="KAL3518247.1"/>
    </source>
</evidence>
<evidence type="ECO:0000256" key="1">
    <source>
        <dbReference type="ARBA" id="ARBA00009995"/>
    </source>
</evidence>
<dbReference type="Proteomes" id="UP001630127">
    <property type="component" value="Unassembled WGS sequence"/>
</dbReference>
<evidence type="ECO:0000256" key="2">
    <source>
        <dbReference type="ARBA" id="ARBA00022679"/>
    </source>
</evidence>